<reference evidence="3" key="1">
    <citation type="submission" date="2015-07" db="EMBL/GenBank/DDBJ databases">
        <title>Fjat-14235 jcm11544.</title>
        <authorList>
            <person name="Liu B."/>
            <person name="Wang J."/>
            <person name="Zhu Y."/>
            <person name="Liu G."/>
            <person name="Chen Q."/>
            <person name="Chen Z."/>
            <person name="Lan J."/>
            <person name="Che J."/>
            <person name="Ge C."/>
            <person name="Shi H."/>
            <person name="Pan Z."/>
            <person name="Liu X."/>
        </authorList>
    </citation>
    <scope>NUCLEOTIDE SEQUENCE [LARGE SCALE GENOMIC DNA]</scope>
    <source>
        <strain evidence="3">JCM 11544</strain>
    </source>
</reference>
<proteinExistence type="predicted"/>
<dbReference type="RefSeq" id="WP_053427905.1">
    <property type="nucleotide sequence ID" value="NZ_LGUE01000003.1"/>
</dbReference>
<evidence type="ECO:0000313" key="2">
    <source>
        <dbReference type="EMBL" id="KON90584.1"/>
    </source>
</evidence>
<dbReference type="PATRIC" id="fig|189381.12.peg.3796"/>
<evidence type="ECO:0000313" key="3">
    <source>
        <dbReference type="Proteomes" id="UP000037405"/>
    </source>
</evidence>
<dbReference type="Proteomes" id="UP000037405">
    <property type="component" value="Unassembled WGS sequence"/>
</dbReference>
<dbReference type="Gene3D" id="3.10.180.10">
    <property type="entry name" value="2,3-Dihydroxybiphenyl 1,2-Dioxygenase, domain 1"/>
    <property type="match status" value="1"/>
</dbReference>
<dbReference type="STRING" id="189381.GCA_900166615_00612"/>
<dbReference type="InterPro" id="IPR029068">
    <property type="entry name" value="Glyas_Bleomycin-R_OHBP_Dase"/>
</dbReference>
<dbReference type="PANTHER" id="PTHR40265">
    <property type="entry name" value="BLL2707 PROTEIN"/>
    <property type="match status" value="1"/>
</dbReference>
<dbReference type="InterPro" id="IPR025870">
    <property type="entry name" value="Glyoxalase-like_dom"/>
</dbReference>
<evidence type="ECO:0000259" key="1">
    <source>
        <dbReference type="Pfam" id="PF13468"/>
    </source>
</evidence>
<keyword evidence="3" id="KW-1185">Reference proteome</keyword>
<dbReference type="AlphaFoldDB" id="A0A0M0GL62"/>
<dbReference type="PANTHER" id="PTHR40265:SF1">
    <property type="entry name" value="GLYOXALASE-LIKE DOMAIN-CONTAINING PROTEIN"/>
    <property type="match status" value="1"/>
</dbReference>
<dbReference type="EMBL" id="LGUE01000003">
    <property type="protein sequence ID" value="KON90584.1"/>
    <property type="molecule type" value="Genomic_DNA"/>
</dbReference>
<sequence>MGFQFDHLVHFVNSPEETREEVIRAGIHAVEGGRHENHGTYNALGYFGLSYIEWIGVFDQGLAESASAVPYSLRETFRHDGYREGLSRVALRSKDLEQDAKRFRELGLDVHGPNPMSRKRPDGSVVSWKLLHVGDPEGGPELPFFIQWDEGDAERERDLEERGVISAHPGGELTLEAVGFAVKDLGAVSRWADILDLPITEEFEDESLQAKGKGLKLQGGNLVFYTPTGKGIVQNVLDERGEKPFQVLFEGSESRTQSIREGDYRFKVKEEAK</sequence>
<feature type="domain" description="Glyoxalase-like" evidence="1">
    <location>
        <begin position="5"/>
        <end position="191"/>
    </location>
</feature>
<accession>A0A0M0GL62</accession>
<protein>
    <recommendedName>
        <fullName evidence="1">Glyoxalase-like domain-containing protein</fullName>
    </recommendedName>
</protein>
<gene>
    <name evidence="2" type="ORF">AF331_09440</name>
</gene>
<dbReference type="Pfam" id="PF13468">
    <property type="entry name" value="Glyoxalase_3"/>
    <property type="match status" value="1"/>
</dbReference>
<organism evidence="2 3">
    <name type="scientific">Rossellomorea marisflavi</name>
    <dbReference type="NCBI Taxonomy" id="189381"/>
    <lineage>
        <taxon>Bacteria</taxon>
        <taxon>Bacillati</taxon>
        <taxon>Bacillota</taxon>
        <taxon>Bacilli</taxon>
        <taxon>Bacillales</taxon>
        <taxon>Bacillaceae</taxon>
        <taxon>Rossellomorea</taxon>
    </lineage>
</organism>
<dbReference type="OrthoDB" id="9111355at2"/>
<dbReference type="SUPFAM" id="SSF54593">
    <property type="entry name" value="Glyoxalase/Bleomycin resistance protein/Dihydroxybiphenyl dioxygenase"/>
    <property type="match status" value="1"/>
</dbReference>
<name>A0A0M0GL62_9BACI</name>
<comment type="caution">
    <text evidence="2">The sequence shown here is derived from an EMBL/GenBank/DDBJ whole genome shotgun (WGS) entry which is preliminary data.</text>
</comment>